<dbReference type="Pfam" id="PF02602">
    <property type="entry name" value="HEM4"/>
    <property type="match status" value="1"/>
</dbReference>
<evidence type="ECO:0000256" key="9">
    <source>
        <dbReference type="RuleBase" id="RU366031"/>
    </source>
</evidence>
<comment type="function">
    <text evidence="6 9">Catalyzes cyclization of the linear tetrapyrrole, hydroxymethylbilane, to the macrocyclic uroporphyrinogen III.</text>
</comment>
<evidence type="ECO:0000256" key="6">
    <source>
        <dbReference type="ARBA" id="ARBA00037589"/>
    </source>
</evidence>
<evidence type="ECO:0000256" key="2">
    <source>
        <dbReference type="ARBA" id="ARBA00008133"/>
    </source>
</evidence>
<evidence type="ECO:0000256" key="3">
    <source>
        <dbReference type="ARBA" id="ARBA00013109"/>
    </source>
</evidence>
<dbReference type="GO" id="GO:0006780">
    <property type="term" value="P:uroporphyrinogen III biosynthetic process"/>
    <property type="evidence" value="ECO:0007669"/>
    <property type="project" value="UniProtKB-UniRule"/>
</dbReference>
<dbReference type="UniPathway" id="UPA00251">
    <property type="reaction ID" value="UER00320"/>
</dbReference>
<evidence type="ECO:0000256" key="7">
    <source>
        <dbReference type="ARBA" id="ARBA00040167"/>
    </source>
</evidence>
<gene>
    <name evidence="11" type="ORF">A9308_06835</name>
</gene>
<dbReference type="Proteomes" id="UP000092508">
    <property type="component" value="Unassembled WGS sequence"/>
</dbReference>
<evidence type="ECO:0000256" key="5">
    <source>
        <dbReference type="ARBA" id="ARBA00023244"/>
    </source>
</evidence>
<dbReference type="SUPFAM" id="SSF69618">
    <property type="entry name" value="HemD-like"/>
    <property type="match status" value="1"/>
</dbReference>
<dbReference type="CDD" id="cd06578">
    <property type="entry name" value="HemD"/>
    <property type="match status" value="1"/>
</dbReference>
<proteinExistence type="inferred from homology"/>
<keyword evidence="5 9" id="KW-0627">Porphyrin biosynthesis</keyword>
<comment type="catalytic activity">
    <reaction evidence="8 9">
        <text>hydroxymethylbilane = uroporphyrinogen III + H2O</text>
        <dbReference type="Rhea" id="RHEA:18965"/>
        <dbReference type="ChEBI" id="CHEBI:15377"/>
        <dbReference type="ChEBI" id="CHEBI:57308"/>
        <dbReference type="ChEBI" id="CHEBI:57845"/>
        <dbReference type="EC" id="4.2.1.75"/>
    </reaction>
</comment>
<comment type="similarity">
    <text evidence="2 9">Belongs to the uroporphyrinogen-III synthase family.</text>
</comment>
<feature type="domain" description="Tetrapyrrole biosynthesis uroporphyrinogen III synthase" evidence="10">
    <location>
        <begin position="15"/>
        <end position="228"/>
    </location>
</feature>
<evidence type="ECO:0000313" key="11">
    <source>
        <dbReference type="EMBL" id="OBX78296.1"/>
    </source>
</evidence>
<dbReference type="AlphaFoldDB" id="A0A1B8QCA5"/>
<protein>
    <recommendedName>
        <fullName evidence="7 9">Uroporphyrinogen-III synthase</fullName>
        <ecNumber evidence="3 9">4.2.1.75</ecNumber>
    </recommendedName>
</protein>
<dbReference type="InterPro" id="IPR003754">
    <property type="entry name" value="4pyrrol_synth_uPrphyn_synth"/>
</dbReference>
<dbReference type="PANTHER" id="PTHR38042">
    <property type="entry name" value="UROPORPHYRINOGEN-III SYNTHASE, CHLOROPLASTIC"/>
    <property type="match status" value="1"/>
</dbReference>
<organism evidence="11 12">
    <name type="scientific">Faucicola atlantae</name>
    <dbReference type="NCBI Taxonomy" id="34059"/>
    <lineage>
        <taxon>Bacteria</taxon>
        <taxon>Pseudomonadati</taxon>
        <taxon>Pseudomonadota</taxon>
        <taxon>Gammaproteobacteria</taxon>
        <taxon>Moraxellales</taxon>
        <taxon>Moraxellaceae</taxon>
        <taxon>Faucicola</taxon>
    </lineage>
</organism>
<dbReference type="OrthoDB" id="9787650at2"/>
<dbReference type="InterPro" id="IPR036108">
    <property type="entry name" value="4pyrrol_syn_uPrphyn_synt_sf"/>
</dbReference>
<sequence length="271" mass="29905">MIVINTRPAERAAKLTQFLRGHGATVVELPLIALAAKPLTFTEQQALVELLVPQSLPAYQAVVVVSEAAVDFTLQAMQALSLQQAMPNALPPFVCVGQKTADYLTQHWQAQFGVTPSTCYPPLPEQQNNIGMLQLSLVQGFKSGDRVQVWRGVGGREVLIDALRARGITVTLINSYQRQLPATTIVQFSQFYAKFLLKNPPTPIWVLISSLAAWQNWFKLLQEAVTPVSPNGFNYVALQTRIGEHIRAHSDACVHVVDDLQPTTIWQALQA</sequence>
<evidence type="ECO:0000256" key="1">
    <source>
        <dbReference type="ARBA" id="ARBA00004772"/>
    </source>
</evidence>
<comment type="pathway">
    <text evidence="1 9">Porphyrin-containing compound metabolism; protoporphyrin-IX biosynthesis; coproporphyrinogen-III from 5-aminolevulinate: step 3/4.</text>
</comment>
<dbReference type="PANTHER" id="PTHR38042:SF1">
    <property type="entry name" value="UROPORPHYRINOGEN-III SYNTHASE, CHLOROPLASTIC"/>
    <property type="match status" value="1"/>
</dbReference>
<accession>A0A1B8QCA5</accession>
<evidence type="ECO:0000259" key="10">
    <source>
        <dbReference type="Pfam" id="PF02602"/>
    </source>
</evidence>
<keyword evidence="4 9" id="KW-0456">Lyase</keyword>
<dbReference type="EC" id="4.2.1.75" evidence="3 9"/>
<dbReference type="Gene3D" id="3.40.50.10090">
    <property type="match status" value="2"/>
</dbReference>
<dbReference type="EMBL" id="LZMZ01000018">
    <property type="protein sequence ID" value="OBX78296.1"/>
    <property type="molecule type" value="Genomic_DNA"/>
</dbReference>
<evidence type="ECO:0000313" key="12">
    <source>
        <dbReference type="Proteomes" id="UP000092508"/>
    </source>
</evidence>
<dbReference type="STRING" id="34059.A9308_06835"/>
<dbReference type="InterPro" id="IPR039793">
    <property type="entry name" value="UROS/Hem4"/>
</dbReference>
<evidence type="ECO:0000256" key="8">
    <source>
        <dbReference type="ARBA" id="ARBA00048617"/>
    </source>
</evidence>
<dbReference type="GO" id="GO:0004852">
    <property type="term" value="F:uroporphyrinogen-III synthase activity"/>
    <property type="evidence" value="ECO:0007669"/>
    <property type="project" value="UniProtKB-UniRule"/>
</dbReference>
<reference evidence="11 12" key="1">
    <citation type="submission" date="2016-06" db="EMBL/GenBank/DDBJ databases">
        <title>Draft genome of Moraxella atlantae CCUG 66109.</title>
        <authorList>
            <person name="Salva-Serra F."/>
            <person name="Engstrom-Jakobsson H."/>
            <person name="Thorell K."/>
            <person name="Gonzales-Siles L."/>
            <person name="Karlsson R."/>
            <person name="Boulund F."/>
            <person name="Engstrand L."/>
            <person name="Kristiansson E."/>
            <person name="Moore E."/>
        </authorList>
    </citation>
    <scope>NUCLEOTIDE SEQUENCE [LARGE SCALE GENOMIC DNA]</scope>
    <source>
        <strain evidence="11 12">CCUG 66109</strain>
    </source>
</reference>
<dbReference type="RefSeq" id="WP_067236752.1">
    <property type="nucleotide sequence ID" value="NZ_CP171132.1"/>
</dbReference>
<evidence type="ECO:0000256" key="4">
    <source>
        <dbReference type="ARBA" id="ARBA00023239"/>
    </source>
</evidence>
<name>A0A1B8QCA5_9GAMM</name>
<comment type="caution">
    <text evidence="11">The sequence shown here is derived from an EMBL/GenBank/DDBJ whole genome shotgun (WGS) entry which is preliminary data.</text>
</comment>
<dbReference type="GO" id="GO:0006782">
    <property type="term" value="P:protoporphyrinogen IX biosynthetic process"/>
    <property type="evidence" value="ECO:0007669"/>
    <property type="project" value="UniProtKB-UniRule"/>
</dbReference>